<dbReference type="RefSeq" id="WP_044525424.1">
    <property type="nucleotide sequence ID" value="NZ_CP009440.1"/>
</dbReference>
<evidence type="ECO:0000256" key="4">
    <source>
        <dbReference type="ARBA" id="ARBA00023136"/>
    </source>
</evidence>
<feature type="transmembrane region" description="Helical" evidence="5">
    <location>
        <begin position="346"/>
        <end position="368"/>
    </location>
</feature>
<dbReference type="Gene3D" id="1.10.3720.10">
    <property type="entry name" value="MetI-like"/>
    <property type="match status" value="2"/>
</dbReference>
<feature type="transmembrane region" description="Helical" evidence="5">
    <location>
        <begin position="306"/>
        <end position="325"/>
    </location>
</feature>
<protein>
    <submittedName>
        <fullName evidence="7">Binding--dependent transport system inner membrane component family protein</fullName>
    </submittedName>
</protein>
<dbReference type="KEGG" id="fpz:LA55_114"/>
<feature type="transmembrane region" description="Helical" evidence="5">
    <location>
        <begin position="107"/>
        <end position="130"/>
    </location>
</feature>
<sequence>MKRLYNSNMSAKVSRTKWDILALSIILLILSIFVWSTSGLGGSIDYTNQASVQQYSEVSLNLWLLPYYTAETVMRMFIGLGISLLITFIFGALAAKSKRAESIIIPAVDILQSIPILGFFAITVTGFLVLFPSSLWGAQSAVIFGIITAQAWNMILSFYQSLKTVPKELVEAADMYQLSAWQRFWKVEVPFSMPGLVWNTMMSMSACWFMIVASETIIVNFSASQSIPINLPGIGSFIDAANNAQDFGAVGAAIVMMLVTIILYDQLLFRPLVVWSEKFVLGENQSEVYSKSWFLKILQKSAITKLFSSVFGGISSALVNIRFFKKNLNKVYNQPRHKKQEKQETLLQKILWTVFTLMIVVGLFYFAYQAVYGGSSNIGLSETFKVFGYGLLTGFRVVVLILVTSIIWVPIGVWVGMRPRIAQKVQPYAQMAAAFPVNVLYGIFGTLVITLGLNFNIWCILLMALGTQWYILFNVIAGASAIPDELKLAAKNMQLKGFMKWRKYLFPAVMPYYVTGAITAAGGAWNASIVCEYINWGTGDQSIIQASGLGDYITYYTNLQGDHTANVLLGVIVMCVLVVASNKLFWRRLYNYAENRFSMNM</sequence>
<feature type="transmembrane region" description="Helical" evidence="5">
    <location>
        <begin position="247"/>
        <end position="264"/>
    </location>
</feature>
<evidence type="ECO:0000256" key="5">
    <source>
        <dbReference type="RuleBase" id="RU363032"/>
    </source>
</evidence>
<evidence type="ECO:0000256" key="1">
    <source>
        <dbReference type="ARBA" id="ARBA00004651"/>
    </source>
</evidence>
<dbReference type="InterPro" id="IPR000515">
    <property type="entry name" value="MetI-like"/>
</dbReference>
<name>A0A0B6D2W7_9GAMM</name>
<dbReference type="EMBL" id="CP009440">
    <property type="protein sequence ID" value="AJI52682.1"/>
    <property type="molecule type" value="Genomic_DNA"/>
</dbReference>
<keyword evidence="2 5" id="KW-0812">Transmembrane</keyword>
<dbReference type="CDD" id="cd06261">
    <property type="entry name" value="TM_PBP2"/>
    <property type="match status" value="2"/>
</dbReference>
<keyword evidence="4 5" id="KW-0472">Membrane</keyword>
<evidence type="ECO:0000313" key="8">
    <source>
        <dbReference type="Proteomes" id="UP000031830"/>
    </source>
</evidence>
<feature type="transmembrane region" description="Helical" evidence="5">
    <location>
        <begin position="504"/>
        <end position="525"/>
    </location>
</feature>
<evidence type="ECO:0000256" key="3">
    <source>
        <dbReference type="ARBA" id="ARBA00022989"/>
    </source>
</evidence>
<dbReference type="PANTHER" id="PTHR42744">
    <property type="entry name" value="BINDING-PROTEIN-DEPENDENT TRANSPORT SYSTEMS INNER MEMBRANE COMPONENT"/>
    <property type="match status" value="1"/>
</dbReference>
<evidence type="ECO:0000259" key="6">
    <source>
        <dbReference type="PROSITE" id="PS50928"/>
    </source>
</evidence>
<dbReference type="GO" id="GO:0005886">
    <property type="term" value="C:plasma membrane"/>
    <property type="evidence" value="ECO:0007669"/>
    <property type="project" value="UniProtKB-SubCell"/>
</dbReference>
<dbReference type="Pfam" id="PF00528">
    <property type="entry name" value="BPD_transp_1"/>
    <property type="match status" value="2"/>
</dbReference>
<dbReference type="PROSITE" id="PS50928">
    <property type="entry name" value="ABC_TM1"/>
    <property type="match status" value="2"/>
</dbReference>
<proteinExistence type="inferred from homology"/>
<comment type="similarity">
    <text evidence="5">Belongs to the binding-protein-dependent transport system permease family.</text>
</comment>
<feature type="transmembrane region" description="Helical" evidence="5">
    <location>
        <begin position="455"/>
        <end position="483"/>
    </location>
</feature>
<evidence type="ECO:0000313" key="7">
    <source>
        <dbReference type="EMBL" id="AJI52682.1"/>
    </source>
</evidence>
<evidence type="ECO:0000256" key="2">
    <source>
        <dbReference type="ARBA" id="ARBA00022692"/>
    </source>
</evidence>
<dbReference type="InterPro" id="IPR035906">
    <property type="entry name" value="MetI-like_sf"/>
</dbReference>
<reference evidence="7 8" key="1">
    <citation type="journal article" date="2015" name="Genome Announc.">
        <title>Genome sequencing of 18 francisella strains to aid in assay development and testing.</title>
        <authorList>
            <person name="Johnson S.L."/>
            <person name="Daligault H.E."/>
            <person name="Davenport K.W."/>
            <person name="Coyne S.R."/>
            <person name="Frey K.G."/>
            <person name="Koroleva G.I."/>
            <person name="Broomall S.M."/>
            <person name="Bishop-Lilly K.A."/>
            <person name="Bruce D.C."/>
            <person name="Chertkov O."/>
            <person name="Freitas T."/>
            <person name="Jaissle J."/>
            <person name="Ladner J.T."/>
            <person name="Rosenzweig C.N."/>
            <person name="Gibbons H.S."/>
            <person name="Palacios G.F."/>
            <person name="Redden C.L."/>
            <person name="Xu Y."/>
            <person name="Minogue T.D."/>
            <person name="Chain P.S."/>
        </authorList>
    </citation>
    <scope>NUCLEOTIDE SEQUENCE [LARGE SCALE GENOMIC DNA]</scope>
    <source>
        <strain evidence="7 8">GA01-2794</strain>
    </source>
</reference>
<feature type="transmembrane region" description="Helical" evidence="5">
    <location>
        <begin position="388"/>
        <end position="416"/>
    </location>
</feature>
<feature type="transmembrane region" description="Helical" evidence="5">
    <location>
        <begin position="567"/>
        <end position="586"/>
    </location>
</feature>
<dbReference type="PANTHER" id="PTHR42744:SF1">
    <property type="entry name" value="BINDING-PROTEIN-DEPENDENT TRANSPORT SYSTEMS INNER MEMBRANE COMPONENT"/>
    <property type="match status" value="1"/>
</dbReference>
<feature type="transmembrane region" description="Helical" evidence="5">
    <location>
        <begin position="428"/>
        <end position="449"/>
    </location>
</feature>
<gene>
    <name evidence="7" type="ORF">LA55_114</name>
</gene>
<feature type="domain" description="ABC transmembrane type-1" evidence="6">
    <location>
        <begin position="394"/>
        <end position="585"/>
    </location>
</feature>
<dbReference type="Proteomes" id="UP000031830">
    <property type="component" value="Chromosome"/>
</dbReference>
<keyword evidence="3 5" id="KW-1133">Transmembrane helix</keyword>
<feature type="transmembrane region" description="Helical" evidence="5">
    <location>
        <begin position="73"/>
        <end position="95"/>
    </location>
</feature>
<feature type="domain" description="ABC transmembrane type-1" evidence="6">
    <location>
        <begin position="69"/>
        <end position="268"/>
    </location>
</feature>
<accession>A0A0B6D2W7</accession>
<feature type="transmembrane region" description="Helical" evidence="5">
    <location>
        <begin position="136"/>
        <end position="159"/>
    </location>
</feature>
<dbReference type="SUPFAM" id="SSF161098">
    <property type="entry name" value="MetI-like"/>
    <property type="match status" value="2"/>
</dbReference>
<dbReference type="OrthoDB" id="9806809at2"/>
<dbReference type="STRING" id="28110.KU46_662"/>
<dbReference type="GO" id="GO:0055085">
    <property type="term" value="P:transmembrane transport"/>
    <property type="evidence" value="ECO:0007669"/>
    <property type="project" value="InterPro"/>
</dbReference>
<organism evidence="7 8">
    <name type="scientific">Francisella philomiragia</name>
    <dbReference type="NCBI Taxonomy" id="28110"/>
    <lineage>
        <taxon>Bacteria</taxon>
        <taxon>Pseudomonadati</taxon>
        <taxon>Pseudomonadota</taxon>
        <taxon>Gammaproteobacteria</taxon>
        <taxon>Thiotrichales</taxon>
        <taxon>Francisellaceae</taxon>
        <taxon>Francisella</taxon>
    </lineage>
</organism>
<keyword evidence="5" id="KW-0813">Transport</keyword>
<feature type="transmembrane region" description="Helical" evidence="5">
    <location>
        <begin position="20"/>
        <end position="38"/>
    </location>
</feature>
<dbReference type="AlphaFoldDB" id="A0A0B6D2W7"/>
<comment type="subcellular location">
    <subcellularLocation>
        <location evidence="1 5">Cell membrane</location>
        <topology evidence="1 5">Multi-pass membrane protein</topology>
    </subcellularLocation>
</comment>